<keyword evidence="3" id="KW-1185">Reference proteome</keyword>
<dbReference type="AlphaFoldDB" id="Q2SKY1"/>
<dbReference type="HOGENOM" id="CLU_122357_1_0_6"/>
<name>Q2SKY1_HAHCH</name>
<reference evidence="2 3" key="1">
    <citation type="journal article" date="2005" name="Nucleic Acids Res.">
        <title>Genomic blueprint of Hahella chejuensis, a marine microbe producing an algicidal agent.</title>
        <authorList>
            <person name="Jeong H."/>
            <person name="Yim J.H."/>
            <person name="Lee C."/>
            <person name="Choi S.-H."/>
            <person name="Park Y.K."/>
            <person name="Yoon S.H."/>
            <person name="Hur C.-G."/>
            <person name="Kang H.-Y."/>
            <person name="Kim D."/>
            <person name="Lee H.H."/>
            <person name="Park K.H."/>
            <person name="Park S.-H."/>
            <person name="Park H.-S."/>
            <person name="Lee H.K."/>
            <person name="Oh T.K."/>
            <person name="Kim J.F."/>
        </authorList>
    </citation>
    <scope>NUCLEOTIDE SEQUENCE [LARGE SCALE GENOMIC DNA]</scope>
    <source>
        <strain evidence="2 3">KCTC 2396</strain>
    </source>
</reference>
<keyword evidence="1" id="KW-1133">Transmembrane helix</keyword>
<dbReference type="InterPro" id="IPR018643">
    <property type="entry name" value="DUF2069_membrane"/>
</dbReference>
<organism evidence="2 3">
    <name type="scientific">Hahella chejuensis (strain KCTC 2396)</name>
    <dbReference type="NCBI Taxonomy" id="349521"/>
    <lineage>
        <taxon>Bacteria</taxon>
        <taxon>Pseudomonadati</taxon>
        <taxon>Pseudomonadota</taxon>
        <taxon>Gammaproteobacteria</taxon>
        <taxon>Oceanospirillales</taxon>
        <taxon>Hahellaceae</taxon>
        <taxon>Hahella</taxon>
    </lineage>
</organism>
<dbReference type="EMBL" id="CP000155">
    <property type="protein sequence ID" value="ABC28693.1"/>
    <property type="molecule type" value="Genomic_DNA"/>
</dbReference>
<evidence type="ECO:0000256" key="1">
    <source>
        <dbReference type="SAM" id="Phobius"/>
    </source>
</evidence>
<accession>Q2SKY1</accession>
<dbReference type="STRING" id="349521.HCH_01855"/>
<dbReference type="OrthoDB" id="5738125at2"/>
<feature type="transmembrane region" description="Helical" evidence="1">
    <location>
        <begin position="39"/>
        <end position="60"/>
    </location>
</feature>
<dbReference type="RefSeq" id="WP_011395765.1">
    <property type="nucleotide sequence ID" value="NC_007645.1"/>
</dbReference>
<keyword evidence="1" id="KW-0812">Transmembrane</keyword>
<protein>
    <submittedName>
        <fullName evidence="2">Predicted membrane protein</fullName>
    </submittedName>
</protein>
<keyword evidence="1" id="KW-0472">Membrane</keyword>
<dbReference type="KEGG" id="hch:HCH_01855"/>
<evidence type="ECO:0000313" key="2">
    <source>
        <dbReference type="EMBL" id="ABC28693.1"/>
    </source>
</evidence>
<sequence length="122" mass="13535">MSLSQKVKIARASVTASYLILTLLVLFSTWQSISQNTETSWLLIISVKCLPLLAFFPAVYLGHVRGLIWLCFVLCLYFIRAVGDYAAGQNLMISGALAVMSVILFSTILCFIKWNAQARRAA</sequence>
<dbReference type="eggNOG" id="COG3308">
    <property type="taxonomic scope" value="Bacteria"/>
</dbReference>
<feature type="transmembrane region" description="Helical" evidence="1">
    <location>
        <begin position="67"/>
        <end position="87"/>
    </location>
</feature>
<proteinExistence type="predicted"/>
<feature type="transmembrane region" description="Helical" evidence="1">
    <location>
        <begin position="93"/>
        <end position="112"/>
    </location>
</feature>
<feature type="transmembrane region" description="Helical" evidence="1">
    <location>
        <begin position="12"/>
        <end position="33"/>
    </location>
</feature>
<evidence type="ECO:0000313" key="3">
    <source>
        <dbReference type="Proteomes" id="UP000000238"/>
    </source>
</evidence>
<gene>
    <name evidence="2" type="ordered locus">HCH_01855</name>
</gene>
<dbReference type="Proteomes" id="UP000000238">
    <property type="component" value="Chromosome"/>
</dbReference>
<dbReference type="Pfam" id="PF09842">
    <property type="entry name" value="DUF2069"/>
    <property type="match status" value="1"/>
</dbReference>